<dbReference type="UniPathway" id="UPA00946"/>
<dbReference type="GO" id="GO:0003994">
    <property type="term" value="F:aconitate hydratase activity"/>
    <property type="evidence" value="ECO:0007669"/>
    <property type="project" value="UniProtKB-EC"/>
</dbReference>
<comment type="function">
    <text evidence="7">Catalyzes the isomerization of citrate to isocitrate via cis-aconitate.</text>
</comment>
<dbReference type="NCBIfam" id="NF009520">
    <property type="entry name" value="PRK12881.1"/>
    <property type="match status" value="1"/>
</dbReference>
<reference evidence="10 11" key="1">
    <citation type="submission" date="2016-06" db="EMBL/GenBank/DDBJ databases">
        <title>Complete genome sequence of Streptomyces griseochromogenes ATCC 14511, the Blasticidin S producer.</title>
        <authorList>
            <person name="Wu L."/>
        </authorList>
    </citation>
    <scope>NUCLEOTIDE SEQUENCE [LARGE SCALE GENOMIC DNA]</scope>
    <source>
        <strain evidence="10 11">ATCC 14511</strain>
    </source>
</reference>
<dbReference type="AlphaFoldDB" id="A0A1B1AUU9"/>
<dbReference type="Gene3D" id="3.30.499.10">
    <property type="entry name" value="Aconitase, domain 3"/>
    <property type="match status" value="2"/>
</dbReference>
<dbReference type="PRINTS" id="PR00415">
    <property type="entry name" value="ACONITASE"/>
</dbReference>
<dbReference type="FunFam" id="3.20.19.10:FF:000001">
    <property type="entry name" value="Aconitate hydratase"/>
    <property type="match status" value="1"/>
</dbReference>
<dbReference type="InterPro" id="IPR018136">
    <property type="entry name" value="Aconitase_4Fe-4S_BS"/>
</dbReference>
<evidence type="ECO:0000256" key="6">
    <source>
        <dbReference type="ARBA" id="ARBA00023239"/>
    </source>
</evidence>
<evidence type="ECO:0000313" key="10">
    <source>
        <dbReference type="EMBL" id="ANP50327.1"/>
    </source>
</evidence>
<dbReference type="PANTHER" id="PTHR11670">
    <property type="entry name" value="ACONITASE/IRON-RESPONSIVE ELEMENT FAMILY MEMBER"/>
    <property type="match status" value="1"/>
</dbReference>
<dbReference type="NCBIfam" id="TIGR01341">
    <property type="entry name" value="aconitase_1"/>
    <property type="match status" value="1"/>
</dbReference>
<evidence type="ECO:0000256" key="4">
    <source>
        <dbReference type="ARBA" id="ARBA00023004"/>
    </source>
</evidence>
<keyword evidence="6 7" id="KW-0456">Lyase</keyword>
<dbReference type="PROSITE" id="PS01244">
    <property type="entry name" value="ACONITASE_2"/>
    <property type="match status" value="1"/>
</dbReference>
<dbReference type="GO" id="GO:0006099">
    <property type="term" value="P:tricarboxylic acid cycle"/>
    <property type="evidence" value="ECO:0007669"/>
    <property type="project" value="UniProtKB-UniPathway"/>
</dbReference>
<accession>A0A1B1AUU9</accession>
<keyword evidence="7" id="KW-0004">4Fe-4S</keyword>
<dbReference type="Pfam" id="PF00694">
    <property type="entry name" value="Aconitase_C"/>
    <property type="match status" value="1"/>
</dbReference>
<dbReference type="UniPathway" id="UPA00223">
    <property type="reaction ID" value="UER00718"/>
</dbReference>
<dbReference type="STRING" id="68214.AVL59_12475"/>
<organism evidence="10 11">
    <name type="scientific">Streptomyces griseochromogenes</name>
    <dbReference type="NCBI Taxonomy" id="68214"/>
    <lineage>
        <taxon>Bacteria</taxon>
        <taxon>Bacillati</taxon>
        <taxon>Actinomycetota</taxon>
        <taxon>Actinomycetes</taxon>
        <taxon>Kitasatosporales</taxon>
        <taxon>Streptomycetaceae</taxon>
        <taxon>Streptomyces</taxon>
    </lineage>
</organism>
<comment type="catalytic activity">
    <reaction evidence="7">
        <text>citrate = D-threo-isocitrate</text>
        <dbReference type="Rhea" id="RHEA:10336"/>
        <dbReference type="ChEBI" id="CHEBI:15562"/>
        <dbReference type="ChEBI" id="CHEBI:16947"/>
        <dbReference type="EC" id="4.2.1.3"/>
    </reaction>
</comment>
<dbReference type="OrthoDB" id="9764318at2"/>
<evidence type="ECO:0000259" key="9">
    <source>
        <dbReference type="Pfam" id="PF00694"/>
    </source>
</evidence>
<dbReference type="NCBIfam" id="NF006757">
    <property type="entry name" value="PRK09277.1"/>
    <property type="match status" value="1"/>
</dbReference>
<dbReference type="KEGG" id="sgs:AVL59_12475"/>
<name>A0A1B1AUU9_9ACTN</name>
<dbReference type="EC" id="4.2.1.3" evidence="7"/>
<evidence type="ECO:0000256" key="2">
    <source>
        <dbReference type="ARBA" id="ARBA00007185"/>
    </source>
</evidence>
<dbReference type="InterPro" id="IPR006249">
    <property type="entry name" value="Aconitase/IRP2"/>
</dbReference>
<sequence length="884" mass="93869">MPVNTLKRPLPGTGYSYISLEAAAEAGLTEIEHAPRTTRVLVENVLRQAHRAAESHDGAVDAALGLCRDIIRAAGGGAPVSFNLFPVRLLLQDHSGVPVLADLASLRSLLAERGLEPGIVSPSLPVDLVVDHSVEVHSAGTATALRRNMERETRLNSERFRFLKWAHQAMEGVNIVPPGRGIVHQIHLEQLARVVNVDATGLAAPDTVLGTDSHTPMVNSIGVLGWGIGGLDASAVLLGLPLPMLAQPVVGVRLVNSLPAGTTATDLALTLTEMLRAAGVVHSMVEFFGPGADTLPVTDRATVSNMAPEFGCTTTYFPVDEKTLGFLRLTGRSAKTVDLVARYSRAQGLDAIDEDVPLRYSRVLEVDLAKIEPCAAGPRRPQDRMPISQVPAGFRREFAAQAATTAEAEPGGLRDGAIAIAAITSCTSTSNQTSMLLAGLLARNAVARGLTVPPWVKTSMAPGSRAVRDYLDAAGLLPALGELGFSVAGYGCTTCIGNSGPLVEQVENAVRGHGVRTAAVLSGNRNFEGRIHQDVAASYLMSPPLVVAYALAGTVLTDLTAEPLGTGSDGRPVALADIWPTPQELEEVRRFVSPEHYRHAAEQLHQGEQSWRDLDSPTGDLFDWPAESSYLMPLPLVSLDKEQSGPDVRGARALVYANHTTTTDHISPAGQIRQETQAGQYLSGLGVKVEDFNTFGCRRGNHEVMMRGTFAGSGLVNRLVEHKGGSTLLLPERTETTVYEAAMRYQADGIPLVVLAGREYGMGSSRDWAAKGPRLLGVKAVLAESFERIHRSNLVAVGILPLQFTAGQTPETLGLTGCESFDIIGLDTLAPGGAVEVRAHDDEGGQVASWTMTARVDTERELQYIRSGGVFGVVADTLTATAQA</sequence>
<evidence type="ECO:0000259" key="8">
    <source>
        <dbReference type="Pfam" id="PF00330"/>
    </source>
</evidence>
<feature type="domain" description="Aconitase A/isopropylmalate dehydratase small subunit swivel" evidence="9">
    <location>
        <begin position="680"/>
        <end position="805"/>
    </location>
</feature>
<keyword evidence="3" id="KW-0479">Metal-binding</keyword>
<comment type="similarity">
    <text evidence="2 7">Belongs to the aconitase/IPM isomerase family.</text>
</comment>
<dbReference type="Proteomes" id="UP000092659">
    <property type="component" value="Chromosome"/>
</dbReference>
<dbReference type="EMBL" id="CP016279">
    <property type="protein sequence ID" value="ANP50327.1"/>
    <property type="molecule type" value="Genomic_DNA"/>
</dbReference>
<evidence type="ECO:0000256" key="1">
    <source>
        <dbReference type="ARBA" id="ARBA00001966"/>
    </source>
</evidence>
<dbReference type="GO" id="GO:0046872">
    <property type="term" value="F:metal ion binding"/>
    <property type="evidence" value="ECO:0007669"/>
    <property type="project" value="UniProtKB-KW"/>
</dbReference>
<dbReference type="InterPro" id="IPR001030">
    <property type="entry name" value="Acoase/IPM_deHydtase_lsu_aba"/>
</dbReference>
<gene>
    <name evidence="10" type="ORF">AVL59_12475</name>
</gene>
<dbReference type="Gene3D" id="3.20.19.10">
    <property type="entry name" value="Aconitase, domain 4"/>
    <property type="match status" value="1"/>
</dbReference>
<dbReference type="InterPro" id="IPR000573">
    <property type="entry name" value="AconitaseA/IPMdHydase_ssu_swvl"/>
</dbReference>
<feature type="domain" description="Aconitase/3-isopropylmalate dehydratase large subunit alpha/beta/alpha" evidence="8">
    <location>
        <begin position="84"/>
        <end position="553"/>
    </location>
</feature>
<comment type="cofactor">
    <cofactor evidence="1">
        <name>[4Fe-4S] cluster</name>
        <dbReference type="ChEBI" id="CHEBI:49883"/>
    </cofactor>
</comment>
<dbReference type="SUPFAM" id="SSF52016">
    <property type="entry name" value="LeuD/IlvD-like"/>
    <property type="match status" value="1"/>
</dbReference>
<proteinExistence type="inferred from homology"/>
<dbReference type="GO" id="GO:0051539">
    <property type="term" value="F:4 iron, 4 sulfur cluster binding"/>
    <property type="evidence" value="ECO:0007669"/>
    <property type="project" value="UniProtKB-KW"/>
</dbReference>
<dbReference type="InterPro" id="IPR015928">
    <property type="entry name" value="Aconitase/3IPM_dehydase_swvl"/>
</dbReference>
<evidence type="ECO:0000256" key="7">
    <source>
        <dbReference type="RuleBase" id="RU361275"/>
    </source>
</evidence>
<evidence type="ECO:0000256" key="3">
    <source>
        <dbReference type="ARBA" id="ARBA00022723"/>
    </source>
</evidence>
<dbReference type="Gene3D" id="6.10.190.10">
    <property type="match status" value="1"/>
</dbReference>
<keyword evidence="4 7" id="KW-0408">Iron</keyword>
<protein>
    <recommendedName>
        <fullName evidence="7">Aconitate hydratase</fullName>
        <shortName evidence="7">Aconitase</shortName>
        <ecNumber evidence="7">4.2.1.3</ecNumber>
    </recommendedName>
</protein>
<evidence type="ECO:0000313" key="11">
    <source>
        <dbReference type="Proteomes" id="UP000092659"/>
    </source>
</evidence>
<dbReference type="InterPro" id="IPR036008">
    <property type="entry name" value="Aconitase_4Fe-4S_dom"/>
</dbReference>
<evidence type="ECO:0000256" key="5">
    <source>
        <dbReference type="ARBA" id="ARBA00023014"/>
    </source>
</evidence>
<dbReference type="InterPro" id="IPR015931">
    <property type="entry name" value="Acnase/IPM_dHydase_lsu_aba_1/3"/>
</dbReference>
<dbReference type="SUPFAM" id="SSF53732">
    <property type="entry name" value="Aconitase iron-sulfur domain"/>
    <property type="match status" value="1"/>
</dbReference>
<keyword evidence="5 7" id="KW-0411">Iron-sulfur</keyword>
<dbReference type="Pfam" id="PF00330">
    <property type="entry name" value="Aconitase"/>
    <property type="match status" value="1"/>
</dbReference>